<proteinExistence type="predicted"/>
<gene>
    <name evidence="4" type="ORF">DVK44_23970</name>
</gene>
<dbReference type="InterPro" id="IPR052900">
    <property type="entry name" value="Phospholipid_Metab_Enz"/>
</dbReference>
<protein>
    <submittedName>
        <fullName evidence="4">Metallophosphatase</fullName>
    </submittedName>
</protein>
<dbReference type="InterPro" id="IPR038607">
    <property type="entry name" value="PhoD-like_sf"/>
</dbReference>
<dbReference type="Gene3D" id="2.60.40.380">
    <property type="entry name" value="Purple acid phosphatase-like, N-terminal"/>
    <property type="match status" value="1"/>
</dbReference>
<name>A0A345HU35_9ACTN</name>
<dbReference type="NCBIfam" id="TIGR01409">
    <property type="entry name" value="TAT_signal_seq"/>
    <property type="match status" value="1"/>
</dbReference>
<feature type="domain" description="Phospholipase D N-terminal" evidence="3">
    <location>
        <begin position="61"/>
        <end position="158"/>
    </location>
</feature>
<dbReference type="InterPro" id="IPR029052">
    <property type="entry name" value="Metallo-depent_PP-like"/>
</dbReference>
<dbReference type="PANTHER" id="PTHR43606:SF2">
    <property type="entry name" value="ALKALINE PHOSPHATASE FAMILY PROTEIN (AFU_ORTHOLOGUE AFUA_5G03860)"/>
    <property type="match status" value="1"/>
</dbReference>
<dbReference type="Pfam" id="PF09423">
    <property type="entry name" value="PhoD"/>
    <property type="match status" value="1"/>
</dbReference>
<evidence type="ECO:0000259" key="2">
    <source>
        <dbReference type="Pfam" id="PF09423"/>
    </source>
</evidence>
<evidence type="ECO:0000313" key="5">
    <source>
        <dbReference type="Proteomes" id="UP000253868"/>
    </source>
</evidence>
<evidence type="ECO:0000313" key="4">
    <source>
        <dbReference type="EMBL" id="AXG80209.1"/>
    </source>
</evidence>
<evidence type="ECO:0000256" key="1">
    <source>
        <dbReference type="SAM" id="MobiDB-lite"/>
    </source>
</evidence>
<feature type="region of interest" description="Disordered" evidence="1">
    <location>
        <begin position="518"/>
        <end position="538"/>
    </location>
</feature>
<dbReference type="RefSeq" id="WP_114661623.1">
    <property type="nucleotide sequence ID" value="NZ_CP031194.1"/>
</dbReference>
<evidence type="ECO:0000259" key="3">
    <source>
        <dbReference type="Pfam" id="PF16655"/>
    </source>
</evidence>
<keyword evidence="5" id="KW-1185">Reference proteome</keyword>
<dbReference type="InterPro" id="IPR006311">
    <property type="entry name" value="TAT_signal"/>
</dbReference>
<sequence length="538" mass="59274">MSRLSRPSRPSGLNRRDLLKAAGAAGALGTVWPLSAGLSPAQAREAAAALGSTYDEAPFTLGVGSGDPRPTSVVLWTRLAPEPFADAGEQPLPEVAEVRWAVAEDPGLRRVVAAGVVPASETLAHSVHVPVTGLRPGRTYWYAFTALGKTSRTGRTRTAPAGPVSSVRFATANCQNYPQGHYAALSGIARERLDFVIHLGDYIYEYGPQSGDPQRDHNTPMIYTLADYRKRHALYKGDPGLRAAHAAHPWFLTWDDHEVANDYSGTGGTAPFLQRRAAAYQAWYEHLPHRDAGDGDGEGRSASAALPDPEIHRVRRWGDLLELAVLDLRQYRSAQNLSDGTILGAGQKEWLKRTVDRAPDAWHIWANSIMLSQLRGSPGGRYMFTDQWDGFLGERKEVLEHVRRSGLKDLIVLTGDWHSAFVDDIRPDYDNLDAPVIGTEFTAHSVSSSAYDAAWNAANGPLMGRANPHLQYFEGNRYGYDVYEVTPRRFSTHMRVIEDRRDPASPVSTLTTFHVDRGRAGAYEDPATRNSPAQYRRD</sequence>
<dbReference type="KEGG" id="spad:DVK44_23970"/>
<dbReference type="InterPro" id="IPR019546">
    <property type="entry name" value="TAT_signal_bac_arc"/>
</dbReference>
<dbReference type="PROSITE" id="PS51318">
    <property type="entry name" value="TAT"/>
    <property type="match status" value="1"/>
</dbReference>
<organism evidence="4 5">
    <name type="scientific">Streptomyces paludis</name>
    <dbReference type="NCBI Taxonomy" id="2282738"/>
    <lineage>
        <taxon>Bacteria</taxon>
        <taxon>Bacillati</taxon>
        <taxon>Actinomycetota</taxon>
        <taxon>Actinomycetes</taxon>
        <taxon>Kitasatosporales</taxon>
        <taxon>Streptomycetaceae</taxon>
        <taxon>Streptomyces</taxon>
    </lineage>
</organism>
<reference evidence="5" key="1">
    <citation type="submission" date="2018-07" db="EMBL/GenBank/DDBJ databases">
        <authorList>
            <person name="Zhao J."/>
        </authorList>
    </citation>
    <scope>NUCLEOTIDE SEQUENCE [LARGE SCALE GENOMIC DNA]</scope>
    <source>
        <strain evidence="5">GSSD-12</strain>
    </source>
</reference>
<dbReference type="OrthoDB" id="327733at2"/>
<dbReference type="SUPFAM" id="SSF56300">
    <property type="entry name" value="Metallo-dependent phosphatases"/>
    <property type="match status" value="1"/>
</dbReference>
<dbReference type="PANTHER" id="PTHR43606">
    <property type="entry name" value="PHOSPHATASE, PUTATIVE (AFU_ORTHOLOGUE AFUA_6G08710)-RELATED"/>
    <property type="match status" value="1"/>
</dbReference>
<dbReference type="EMBL" id="CP031194">
    <property type="protein sequence ID" value="AXG80209.1"/>
    <property type="molecule type" value="Genomic_DNA"/>
</dbReference>
<feature type="compositionally biased region" description="Polar residues" evidence="1">
    <location>
        <begin position="528"/>
        <end position="538"/>
    </location>
</feature>
<feature type="domain" description="PhoD-like phosphatase metallophosphatase" evidence="2">
    <location>
        <begin position="169"/>
        <end position="492"/>
    </location>
</feature>
<dbReference type="AlphaFoldDB" id="A0A345HU35"/>
<accession>A0A345HU35</accession>
<dbReference type="Proteomes" id="UP000253868">
    <property type="component" value="Chromosome"/>
</dbReference>
<dbReference type="InterPro" id="IPR018946">
    <property type="entry name" value="PhoD-like_MPP"/>
</dbReference>
<dbReference type="InterPro" id="IPR032093">
    <property type="entry name" value="PhoD_N"/>
</dbReference>
<dbReference type="Pfam" id="PF16655">
    <property type="entry name" value="PhoD_N"/>
    <property type="match status" value="1"/>
</dbReference>
<dbReference type="Gene3D" id="3.60.21.70">
    <property type="entry name" value="PhoD-like phosphatase"/>
    <property type="match status" value="1"/>
</dbReference>
<dbReference type="CDD" id="cd07389">
    <property type="entry name" value="MPP_PhoD"/>
    <property type="match status" value="1"/>
</dbReference>